<sequence length="199" mass="21689">MFTGIIQKVGKVIEKKELSGDIQFTIKTHFDEPEQIKLGDSIAMDGVCLTVTDKQDDVVRVDVSVETMNKTTVNHWQNGSQVNLEPAMTLQDQLGGHLVSGHVDAVGQCVGRTPSARSEVFTFEIPKNLQQFVVDKGSITINGVSLTVNTINESIISINLVPHTMSHTNLGALNVGDPVNIEVDTIARYVAKMLQPHQA</sequence>
<dbReference type="InterPro" id="IPR026017">
    <property type="entry name" value="Lumazine-bd_dom"/>
</dbReference>
<dbReference type="PIRSF" id="PIRSF000498">
    <property type="entry name" value="Riboflavin_syn_A"/>
    <property type="match status" value="1"/>
</dbReference>
<dbReference type="NCBIfam" id="NF006767">
    <property type="entry name" value="PRK09289.1"/>
    <property type="match status" value="1"/>
</dbReference>
<reference evidence="13" key="1">
    <citation type="journal article" date="2019" name="Int. J. Syst. Evol. Microbiol.">
        <title>The Global Catalogue of Microorganisms (GCM) 10K type strain sequencing project: providing services to taxonomists for standard genome sequencing and annotation.</title>
        <authorList>
            <consortium name="The Broad Institute Genomics Platform"/>
            <consortium name="The Broad Institute Genome Sequencing Center for Infectious Disease"/>
            <person name="Wu L."/>
            <person name="Ma J."/>
        </authorList>
    </citation>
    <scope>NUCLEOTIDE SEQUENCE [LARGE SCALE GENOMIC DNA]</scope>
    <source>
        <strain evidence="13">KCTC 42953</strain>
    </source>
</reference>
<dbReference type="Pfam" id="PF00677">
    <property type="entry name" value="Lum_binding"/>
    <property type="match status" value="2"/>
</dbReference>
<keyword evidence="7 12" id="KW-0808">Transferase</keyword>
<dbReference type="EMBL" id="JBHRTS010000003">
    <property type="protein sequence ID" value="MFC3193723.1"/>
    <property type="molecule type" value="Genomic_DNA"/>
</dbReference>
<accession>A0ABV7JAI8</accession>
<comment type="caution">
    <text evidence="12">The sequence shown here is derived from an EMBL/GenBank/DDBJ whole genome shotgun (WGS) entry which is preliminary data.</text>
</comment>
<dbReference type="Proteomes" id="UP001595533">
    <property type="component" value="Unassembled WGS sequence"/>
</dbReference>
<dbReference type="NCBIfam" id="NF009566">
    <property type="entry name" value="PRK13020.1"/>
    <property type="match status" value="1"/>
</dbReference>
<evidence type="ECO:0000256" key="8">
    <source>
        <dbReference type="ARBA" id="ARBA00022737"/>
    </source>
</evidence>
<evidence type="ECO:0000256" key="1">
    <source>
        <dbReference type="ARBA" id="ARBA00000968"/>
    </source>
</evidence>
<protein>
    <recommendedName>
        <fullName evidence="5 9">Riboflavin synthase</fullName>
        <ecNumber evidence="4 9">2.5.1.9</ecNumber>
    </recommendedName>
</protein>
<dbReference type="InterPro" id="IPR017938">
    <property type="entry name" value="Riboflavin_synthase-like_b-brl"/>
</dbReference>
<gene>
    <name evidence="12" type="ORF">ACFODZ_05680</name>
</gene>
<dbReference type="EC" id="2.5.1.9" evidence="4 9"/>
<feature type="domain" description="Lumazine-binding" evidence="11">
    <location>
        <begin position="1"/>
        <end position="97"/>
    </location>
</feature>
<dbReference type="Gene3D" id="2.40.30.20">
    <property type="match status" value="2"/>
</dbReference>
<evidence type="ECO:0000256" key="2">
    <source>
        <dbReference type="ARBA" id="ARBA00002803"/>
    </source>
</evidence>
<evidence type="ECO:0000256" key="10">
    <source>
        <dbReference type="PROSITE-ProRule" id="PRU00524"/>
    </source>
</evidence>
<feature type="domain" description="Lumazine-binding" evidence="11">
    <location>
        <begin position="98"/>
        <end position="194"/>
    </location>
</feature>
<evidence type="ECO:0000256" key="7">
    <source>
        <dbReference type="ARBA" id="ARBA00022679"/>
    </source>
</evidence>
<keyword evidence="8" id="KW-0677">Repeat</keyword>
<keyword evidence="13" id="KW-1185">Reference proteome</keyword>
<dbReference type="PANTHER" id="PTHR21098:SF12">
    <property type="entry name" value="RIBOFLAVIN SYNTHASE"/>
    <property type="match status" value="1"/>
</dbReference>
<dbReference type="PROSITE" id="PS51177">
    <property type="entry name" value="LUMAZINE_BIND"/>
    <property type="match status" value="2"/>
</dbReference>
<evidence type="ECO:0000256" key="9">
    <source>
        <dbReference type="NCBIfam" id="TIGR00187"/>
    </source>
</evidence>
<evidence type="ECO:0000313" key="13">
    <source>
        <dbReference type="Proteomes" id="UP001595533"/>
    </source>
</evidence>
<dbReference type="InterPro" id="IPR001783">
    <property type="entry name" value="Lumazine-bd"/>
</dbReference>
<dbReference type="InterPro" id="IPR023366">
    <property type="entry name" value="ATP_synth_asu-like_sf"/>
</dbReference>
<comment type="pathway">
    <text evidence="3">Cofactor biosynthesis; riboflavin biosynthesis; riboflavin from 2-hydroxy-3-oxobutyl phosphate and 5-amino-6-(D-ribitylamino)uracil: step 2/2.</text>
</comment>
<comment type="function">
    <text evidence="2">Catalyzes the dismutation of two molecules of 6,7-dimethyl-8-ribityllumazine, resulting in the formation of riboflavin and 5-amino-6-(D-ribitylamino)uracil.</text>
</comment>
<proteinExistence type="predicted"/>
<evidence type="ECO:0000256" key="6">
    <source>
        <dbReference type="ARBA" id="ARBA00022619"/>
    </source>
</evidence>
<organism evidence="12 13">
    <name type="scientific">Marinicella sediminis</name>
    <dbReference type="NCBI Taxonomy" id="1792834"/>
    <lineage>
        <taxon>Bacteria</taxon>
        <taxon>Pseudomonadati</taxon>
        <taxon>Pseudomonadota</taxon>
        <taxon>Gammaproteobacteria</taxon>
        <taxon>Lysobacterales</taxon>
        <taxon>Marinicellaceae</taxon>
        <taxon>Marinicella</taxon>
    </lineage>
</organism>
<feature type="repeat" description="Lumazine-binding" evidence="10">
    <location>
        <begin position="98"/>
        <end position="194"/>
    </location>
</feature>
<evidence type="ECO:0000256" key="5">
    <source>
        <dbReference type="ARBA" id="ARBA00013950"/>
    </source>
</evidence>
<dbReference type="GO" id="GO:0004746">
    <property type="term" value="F:riboflavin synthase activity"/>
    <property type="evidence" value="ECO:0007669"/>
    <property type="project" value="UniProtKB-EC"/>
</dbReference>
<dbReference type="PANTHER" id="PTHR21098">
    <property type="entry name" value="RIBOFLAVIN SYNTHASE ALPHA CHAIN"/>
    <property type="match status" value="1"/>
</dbReference>
<name>A0ABV7JAI8_9GAMM</name>
<evidence type="ECO:0000313" key="12">
    <source>
        <dbReference type="EMBL" id="MFC3193723.1"/>
    </source>
</evidence>
<evidence type="ECO:0000259" key="11">
    <source>
        <dbReference type="PROSITE" id="PS51177"/>
    </source>
</evidence>
<comment type="catalytic activity">
    <reaction evidence="1">
        <text>2 6,7-dimethyl-8-(1-D-ribityl)lumazine + H(+) = 5-amino-6-(D-ribitylamino)uracil + riboflavin</text>
        <dbReference type="Rhea" id="RHEA:20772"/>
        <dbReference type="ChEBI" id="CHEBI:15378"/>
        <dbReference type="ChEBI" id="CHEBI:15934"/>
        <dbReference type="ChEBI" id="CHEBI:57986"/>
        <dbReference type="ChEBI" id="CHEBI:58201"/>
        <dbReference type="EC" id="2.5.1.9"/>
    </reaction>
</comment>
<keyword evidence="6" id="KW-0686">Riboflavin biosynthesis</keyword>
<feature type="repeat" description="Lumazine-binding" evidence="10">
    <location>
        <begin position="1"/>
        <end position="97"/>
    </location>
</feature>
<dbReference type="NCBIfam" id="TIGR00187">
    <property type="entry name" value="ribE"/>
    <property type="match status" value="1"/>
</dbReference>
<evidence type="ECO:0000256" key="4">
    <source>
        <dbReference type="ARBA" id="ARBA00012827"/>
    </source>
</evidence>
<dbReference type="CDD" id="cd00402">
    <property type="entry name" value="Riboflavin_synthase_like"/>
    <property type="match status" value="1"/>
</dbReference>
<dbReference type="SUPFAM" id="SSF63380">
    <property type="entry name" value="Riboflavin synthase domain-like"/>
    <property type="match status" value="2"/>
</dbReference>
<evidence type="ECO:0000256" key="3">
    <source>
        <dbReference type="ARBA" id="ARBA00004887"/>
    </source>
</evidence>
<dbReference type="RefSeq" id="WP_077411471.1">
    <property type="nucleotide sequence ID" value="NZ_JBHRTS010000003.1"/>
</dbReference>